<protein>
    <recommendedName>
        <fullName evidence="10">C2H2-type domain-containing protein</fullName>
    </recommendedName>
</protein>
<comment type="similarity">
    <text evidence="2">Belongs to the krueppel C2H2-type zinc-finger protein family.</text>
</comment>
<dbReference type="InterPro" id="IPR013087">
    <property type="entry name" value="Znf_C2H2_type"/>
</dbReference>
<reference evidence="13" key="2">
    <citation type="submission" date="2020-04" db="EMBL/GenBank/DDBJ databases">
        <authorList>
            <consortium name="NCBI Genome Project"/>
        </authorList>
    </citation>
    <scope>NUCLEOTIDE SEQUENCE</scope>
    <source>
        <strain evidence="13">CBS 304.34</strain>
    </source>
</reference>
<organism evidence="11">
    <name type="scientific">Mytilinidion resinicola</name>
    <dbReference type="NCBI Taxonomy" id="574789"/>
    <lineage>
        <taxon>Eukaryota</taxon>
        <taxon>Fungi</taxon>
        <taxon>Dikarya</taxon>
        <taxon>Ascomycota</taxon>
        <taxon>Pezizomycotina</taxon>
        <taxon>Dothideomycetes</taxon>
        <taxon>Pleosporomycetidae</taxon>
        <taxon>Mytilinidiales</taxon>
        <taxon>Mytilinidiaceae</taxon>
        <taxon>Mytilinidion</taxon>
    </lineage>
</organism>
<feature type="compositionally biased region" description="Low complexity" evidence="9">
    <location>
        <begin position="49"/>
        <end position="70"/>
    </location>
</feature>
<dbReference type="PROSITE" id="PS50157">
    <property type="entry name" value="ZINC_FINGER_C2H2_2"/>
    <property type="match status" value="2"/>
</dbReference>
<keyword evidence="3" id="KW-0479">Metal-binding</keyword>
<dbReference type="Pfam" id="PF00096">
    <property type="entry name" value="zf-C2H2"/>
    <property type="match status" value="1"/>
</dbReference>
<dbReference type="GO" id="GO:0005634">
    <property type="term" value="C:nucleus"/>
    <property type="evidence" value="ECO:0007669"/>
    <property type="project" value="UniProtKB-SubCell"/>
</dbReference>
<evidence type="ECO:0000256" key="7">
    <source>
        <dbReference type="ARBA" id="ARBA00023242"/>
    </source>
</evidence>
<sequence length="380" mass="41768">MLVEADKENLIAEDQDAVEAVDDFFRAPLEGFEDIVDLPRLRRHTILESSSSSSSSSSLSPPRSPTSSHTPSKRQGPFDSPEVLPTSNLLRQGAVVVQPSRTALHVPTIPDTATPRAGAATSNNSTERHKRTFTCSNCGKEYGTRERLKYHLHEARNRCTDPPDMTEKERDERDEQFMVHKCPNCGKRFRNTANLNMHLKTCASASNPSAYGQTPLAPTTTLAPAGQPPRVGYQPRATANLHTTPERKKHKCDNCGVTYTSWSRLHYHLHEARDRCTDPPEMTAEEKDERAKAFYKHVCPRCGKGHRNQANLNWHLTHQICGAAAGNTTSSLFAQPTPASASTSSGTAIQTTSSFGQASQAHPSGWMPINEGEDNGDADE</sequence>
<evidence type="ECO:0000256" key="5">
    <source>
        <dbReference type="ARBA" id="ARBA00022771"/>
    </source>
</evidence>
<evidence type="ECO:0000256" key="4">
    <source>
        <dbReference type="ARBA" id="ARBA00022737"/>
    </source>
</evidence>
<dbReference type="OrthoDB" id="427030at2759"/>
<dbReference type="SMART" id="SM00355">
    <property type="entry name" value="ZnF_C2H2"/>
    <property type="match status" value="4"/>
</dbReference>
<dbReference type="GO" id="GO:0000981">
    <property type="term" value="F:DNA-binding transcription factor activity, RNA polymerase II-specific"/>
    <property type="evidence" value="ECO:0007669"/>
    <property type="project" value="TreeGrafter"/>
</dbReference>
<proteinExistence type="inferred from homology"/>
<feature type="domain" description="C2H2-type" evidence="10">
    <location>
        <begin position="180"/>
        <end position="208"/>
    </location>
</feature>
<evidence type="ECO:0000256" key="6">
    <source>
        <dbReference type="ARBA" id="ARBA00022833"/>
    </source>
</evidence>
<dbReference type="GO" id="GO:0008270">
    <property type="term" value="F:zinc ion binding"/>
    <property type="evidence" value="ECO:0007669"/>
    <property type="project" value="UniProtKB-KW"/>
</dbReference>
<evidence type="ECO:0000256" key="2">
    <source>
        <dbReference type="ARBA" id="ARBA00006991"/>
    </source>
</evidence>
<feature type="region of interest" description="Disordered" evidence="9">
    <location>
        <begin position="47"/>
        <end position="85"/>
    </location>
</feature>
<reference evidence="11 13" key="1">
    <citation type="journal article" date="2020" name="Stud. Mycol.">
        <title>101 Dothideomycetes genomes: a test case for predicting lifestyles and emergence of pathogens.</title>
        <authorList>
            <person name="Haridas S."/>
            <person name="Albert R."/>
            <person name="Binder M."/>
            <person name="Bloem J."/>
            <person name="Labutti K."/>
            <person name="Salamov A."/>
            <person name="Andreopoulos B."/>
            <person name="Baker S."/>
            <person name="Barry K."/>
            <person name="Bills G."/>
            <person name="Bluhm B."/>
            <person name="Cannon C."/>
            <person name="Castanera R."/>
            <person name="Culley D."/>
            <person name="Daum C."/>
            <person name="Ezra D."/>
            <person name="Gonzalez J."/>
            <person name="Henrissat B."/>
            <person name="Kuo A."/>
            <person name="Liang C."/>
            <person name="Lipzen A."/>
            <person name="Lutzoni F."/>
            <person name="Magnuson J."/>
            <person name="Mondo S."/>
            <person name="Nolan M."/>
            <person name="Ohm R."/>
            <person name="Pangilinan J."/>
            <person name="Park H.-J."/>
            <person name="Ramirez L."/>
            <person name="Alfaro M."/>
            <person name="Sun H."/>
            <person name="Tritt A."/>
            <person name="Yoshinaga Y."/>
            <person name="Zwiers L.-H."/>
            <person name="Turgeon B."/>
            <person name="Goodwin S."/>
            <person name="Spatafora J."/>
            <person name="Crous P."/>
            <person name="Grigoriev I."/>
        </authorList>
    </citation>
    <scope>NUCLEOTIDE SEQUENCE</scope>
    <source>
        <strain evidence="11 13">CBS 304.34</strain>
    </source>
</reference>
<feature type="domain" description="C2H2-type" evidence="10">
    <location>
        <begin position="133"/>
        <end position="162"/>
    </location>
</feature>
<dbReference type="RefSeq" id="XP_033572824.1">
    <property type="nucleotide sequence ID" value="XM_033725858.1"/>
</dbReference>
<dbReference type="Gene3D" id="3.30.160.60">
    <property type="entry name" value="Classic Zinc Finger"/>
    <property type="match status" value="2"/>
</dbReference>
<keyword evidence="7" id="KW-0539">Nucleus</keyword>
<evidence type="ECO:0000313" key="13">
    <source>
        <dbReference type="RefSeq" id="XP_033572824.1"/>
    </source>
</evidence>
<evidence type="ECO:0000313" key="11">
    <source>
        <dbReference type="EMBL" id="KAF2805860.1"/>
    </source>
</evidence>
<keyword evidence="5 8" id="KW-0863">Zinc-finger</keyword>
<evidence type="ECO:0000256" key="1">
    <source>
        <dbReference type="ARBA" id="ARBA00004123"/>
    </source>
</evidence>
<dbReference type="PANTHER" id="PTHR24409">
    <property type="entry name" value="ZINC FINGER PROTEIN 142"/>
    <property type="match status" value="1"/>
</dbReference>
<keyword evidence="4" id="KW-0677">Repeat</keyword>
<dbReference type="EMBL" id="MU003708">
    <property type="protein sequence ID" value="KAF2805860.1"/>
    <property type="molecule type" value="Genomic_DNA"/>
</dbReference>
<evidence type="ECO:0000313" key="12">
    <source>
        <dbReference type="Proteomes" id="UP000504636"/>
    </source>
</evidence>
<dbReference type="AlphaFoldDB" id="A0A6A6YAY2"/>
<comment type="subcellular location">
    <subcellularLocation>
        <location evidence="1">Nucleus</location>
    </subcellularLocation>
</comment>
<feature type="region of interest" description="Disordered" evidence="9">
    <location>
        <begin position="335"/>
        <end position="380"/>
    </location>
</feature>
<reference evidence="13" key="3">
    <citation type="submission" date="2025-04" db="UniProtKB">
        <authorList>
            <consortium name="RefSeq"/>
        </authorList>
    </citation>
    <scope>IDENTIFICATION</scope>
    <source>
        <strain evidence="13">CBS 304.34</strain>
    </source>
</reference>
<dbReference type="SUPFAM" id="SSF57667">
    <property type="entry name" value="beta-beta-alpha zinc fingers"/>
    <property type="match status" value="1"/>
</dbReference>
<evidence type="ECO:0000256" key="8">
    <source>
        <dbReference type="PROSITE-ProRule" id="PRU00042"/>
    </source>
</evidence>
<feature type="compositionally biased region" description="Acidic residues" evidence="9">
    <location>
        <begin position="371"/>
        <end position="380"/>
    </location>
</feature>
<feature type="compositionally biased region" description="Low complexity" evidence="9">
    <location>
        <begin position="335"/>
        <end position="354"/>
    </location>
</feature>
<evidence type="ECO:0000256" key="9">
    <source>
        <dbReference type="SAM" id="MobiDB-lite"/>
    </source>
</evidence>
<dbReference type="Proteomes" id="UP000504636">
    <property type="component" value="Unplaced"/>
</dbReference>
<evidence type="ECO:0000256" key="3">
    <source>
        <dbReference type="ARBA" id="ARBA00022723"/>
    </source>
</evidence>
<keyword evidence="6" id="KW-0862">Zinc</keyword>
<feature type="region of interest" description="Disordered" evidence="9">
    <location>
        <begin position="106"/>
        <end position="128"/>
    </location>
</feature>
<dbReference type="PANTHER" id="PTHR24409:SF331">
    <property type="entry name" value="ZINC FINGER PROTEIN 322A"/>
    <property type="match status" value="1"/>
</dbReference>
<gene>
    <name evidence="11 13" type="ORF">BDZ99DRAFT_524103</name>
</gene>
<keyword evidence="12" id="KW-1185">Reference proteome</keyword>
<dbReference type="InterPro" id="IPR036236">
    <property type="entry name" value="Znf_C2H2_sf"/>
</dbReference>
<dbReference type="GO" id="GO:0000977">
    <property type="term" value="F:RNA polymerase II transcription regulatory region sequence-specific DNA binding"/>
    <property type="evidence" value="ECO:0007669"/>
    <property type="project" value="TreeGrafter"/>
</dbReference>
<name>A0A6A6YAY2_9PEZI</name>
<dbReference type="GeneID" id="54466751"/>
<evidence type="ECO:0000259" key="10">
    <source>
        <dbReference type="PROSITE" id="PS50157"/>
    </source>
</evidence>
<accession>A0A6A6YAY2</accession>